<evidence type="ECO:0000313" key="2">
    <source>
        <dbReference type="EMBL" id="CAD9544364.1"/>
    </source>
</evidence>
<evidence type="ECO:0000256" key="1">
    <source>
        <dbReference type="SAM" id="MobiDB-lite"/>
    </source>
</evidence>
<accession>A0A7S2JEC9</accession>
<sequence length="342" mass="38258">MEVLSRVEPRLPPRDGPVVVASASTLPSLPRARSEPTLARGEIPGVAEAKRQRTEFRAGLSSLMEHLDAQCAARRQEHRRAQWAEKAKVAMRAQYHLALDASRAPERPDWTYTDAPGYFQDPQHEKGPSETFVKNKLLQGIYGVTDPRFKPPHMEDDECNTRGGWKAHANQALLPFGDKPYERMGPTERKYADRLAATLQQQSALAKRDAQLMTSGAFKKYIIENSANEFSSLKRQKQPWNDQLVSTHVHFSSPEPYLPGEQQYETSMPEFIERAERGQSYARDIVAGDGERVSHWRPRATGGPVGTTRRLDKANELLTPAGVRKARAASSAALRGQRGRGP</sequence>
<organism evidence="2">
    <name type="scientific">Zooxanthella nutricula</name>
    <dbReference type="NCBI Taxonomy" id="1333877"/>
    <lineage>
        <taxon>Eukaryota</taxon>
        <taxon>Sar</taxon>
        <taxon>Alveolata</taxon>
        <taxon>Dinophyceae</taxon>
        <taxon>Peridiniales</taxon>
        <taxon>Peridiniales incertae sedis</taxon>
        <taxon>Zooxanthella</taxon>
    </lineage>
</organism>
<feature type="region of interest" description="Disordered" evidence="1">
    <location>
        <begin position="321"/>
        <end position="342"/>
    </location>
</feature>
<proteinExistence type="predicted"/>
<dbReference type="AlphaFoldDB" id="A0A7S2JEC9"/>
<name>A0A7S2JEC9_9DINO</name>
<reference evidence="2" key="1">
    <citation type="submission" date="2021-01" db="EMBL/GenBank/DDBJ databases">
        <authorList>
            <person name="Corre E."/>
            <person name="Pelletier E."/>
            <person name="Niang G."/>
            <person name="Scheremetjew M."/>
            <person name="Finn R."/>
            <person name="Kale V."/>
            <person name="Holt S."/>
            <person name="Cochrane G."/>
            <person name="Meng A."/>
            <person name="Brown T."/>
            <person name="Cohen L."/>
        </authorList>
    </citation>
    <scope>NUCLEOTIDE SEQUENCE</scope>
    <source>
        <strain evidence="2">RCC3387</strain>
    </source>
</reference>
<gene>
    <name evidence="2" type="ORF">BRAN1462_LOCUS16883</name>
</gene>
<dbReference type="EMBL" id="HBGW01026547">
    <property type="protein sequence ID" value="CAD9544364.1"/>
    <property type="molecule type" value="Transcribed_RNA"/>
</dbReference>
<protein>
    <submittedName>
        <fullName evidence="2">Uncharacterized protein</fullName>
    </submittedName>
</protein>